<proteinExistence type="predicted"/>
<reference evidence="1 2" key="1">
    <citation type="submission" date="2018-11" db="EMBL/GenBank/DDBJ databases">
        <title>Genome sequence of Saitozyma podzolica DSM 27192.</title>
        <authorList>
            <person name="Aliyu H."/>
            <person name="Gorte O."/>
            <person name="Ochsenreither K."/>
        </authorList>
    </citation>
    <scope>NUCLEOTIDE SEQUENCE [LARGE SCALE GENOMIC DNA]</scope>
    <source>
        <strain evidence="1 2">DSM 27192</strain>
    </source>
</reference>
<dbReference type="Proteomes" id="UP000279259">
    <property type="component" value="Unassembled WGS sequence"/>
</dbReference>
<accession>A0A427YQ74</accession>
<organism evidence="1 2">
    <name type="scientific">Saitozyma podzolica</name>
    <dbReference type="NCBI Taxonomy" id="1890683"/>
    <lineage>
        <taxon>Eukaryota</taxon>
        <taxon>Fungi</taxon>
        <taxon>Dikarya</taxon>
        <taxon>Basidiomycota</taxon>
        <taxon>Agaricomycotina</taxon>
        <taxon>Tremellomycetes</taxon>
        <taxon>Tremellales</taxon>
        <taxon>Trimorphomycetaceae</taxon>
        <taxon>Saitozyma</taxon>
    </lineage>
</organism>
<evidence type="ECO:0000313" key="1">
    <source>
        <dbReference type="EMBL" id="RSH93258.1"/>
    </source>
</evidence>
<dbReference type="EMBL" id="RSCD01000004">
    <property type="protein sequence ID" value="RSH93258.1"/>
    <property type="molecule type" value="Genomic_DNA"/>
</dbReference>
<dbReference type="OrthoDB" id="2563476at2759"/>
<dbReference type="AlphaFoldDB" id="A0A427YQ74"/>
<name>A0A427YQ74_9TREE</name>
<sequence>MSIPYGLWGTIPTAPLYNVPSLLPSSRYAESFHAELFHVCLPPPLAPTLTLYPFLSLLVTNPAGAIRDYAEHVMSGDRRSMAPAEDLKRLEEWCKNEEYRKVIVEVVKSRLDLGWPYNYKALDVCGVIPVGDLLGLLEQLTKLNESAASVEGAGEIKKLAKPLVDKANGEKKKQEEEEFAKQQAAIAAMWGGLWHNAPAQAQLQLGNAGWGGYPYPYNMVPGTAAAVPPWQGKPPDGWTSPRRLSPLTHFSPRFAWNPLPMFPPSALDPAPRIAPPSLIYAPIVNYPTNRPLPTLDK</sequence>
<evidence type="ECO:0000313" key="2">
    <source>
        <dbReference type="Proteomes" id="UP000279259"/>
    </source>
</evidence>
<comment type="caution">
    <text evidence="1">The sequence shown here is derived from an EMBL/GenBank/DDBJ whole genome shotgun (WGS) entry which is preliminary data.</text>
</comment>
<keyword evidence="2" id="KW-1185">Reference proteome</keyword>
<gene>
    <name evidence="1" type="ORF">EHS25_007612</name>
</gene>
<protein>
    <submittedName>
        <fullName evidence="1">Uncharacterized protein</fullName>
    </submittedName>
</protein>